<accession>A0ABY3T089</accession>
<dbReference type="EMBL" id="CP091244">
    <property type="protein sequence ID" value="UJS24425.1"/>
    <property type="molecule type" value="Genomic_DNA"/>
</dbReference>
<dbReference type="PANTHER" id="PTHR30595">
    <property type="entry name" value="GLPR-RELATED TRANSCRIPTIONAL REPRESSOR"/>
    <property type="match status" value="1"/>
</dbReference>
<dbReference type="RefSeq" id="WP_236498908.1">
    <property type="nucleotide sequence ID" value="NZ_CP091244.1"/>
</dbReference>
<proteinExistence type="predicted"/>
<dbReference type="InterPro" id="IPR038461">
    <property type="entry name" value="Schlafen_AlbA_2_dom_sf"/>
</dbReference>
<reference evidence="2" key="1">
    <citation type="journal article" date="2022" name="Microorganisms">
        <title>Two New Species of Filamentous Sulfur Bacteria of the Genus Thiothrix, Thiothrix winogradskyi sp. nov. and 'Candidatus Thiothrix sulfatifontis' sp. nov.</title>
        <authorList>
            <person name="Ravin N.V."/>
            <person name="Rossetti S."/>
            <person name="Beletsky A.V."/>
            <person name="Kadnikov V.V."/>
            <person name="Rudenko T.S."/>
            <person name="Smolyakov D.D."/>
            <person name="Moskvitina M.I."/>
            <person name="Gureeva M.V."/>
            <person name="Mardanov A.V."/>
            <person name="Grabovich M.Y."/>
        </authorList>
    </citation>
    <scope>NUCLEOTIDE SEQUENCE</scope>
    <source>
        <strain evidence="2">CT3</strain>
    </source>
</reference>
<evidence type="ECO:0000313" key="2">
    <source>
        <dbReference type="EMBL" id="UJS24425.1"/>
    </source>
</evidence>
<dbReference type="Gene3D" id="3.30.950.30">
    <property type="entry name" value="Schlafen, AAA domain"/>
    <property type="match status" value="1"/>
</dbReference>
<dbReference type="InterPro" id="IPR007421">
    <property type="entry name" value="Schlafen_AlbA_2_dom"/>
</dbReference>
<feature type="domain" description="Schlafen AlbA-2" evidence="1">
    <location>
        <begin position="16"/>
        <end position="124"/>
    </location>
</feature>
<dbReference type="InterPro" id="IPR038475">
    <property type="entry name" value="RecG_C_sf"/>
</dbReference>
<name>A0ABY3T089_9GAMM</name>
<dbReference type="Gene3D" id="3.30.565.60">
    <property type="match status" value="1"/>
</dbReference>
<protein>
    <submittedName>
        <fullName evidence="2">DNA binding domain-containing protein</fullName>
    </submittedName>
</protein>
<dbReference type="Pfam" id="PF13749">
    <property type="entry name" value="HATPase_c_4"/>
    <property type="match status" value="1"/>
</dbReference>
<evidence type="ECO:0000313" key="3">
    <source>
        <dbReference type="Proteomes" id="UP001054801"/>
    </source>
</evidence>
<sequence length="410" mass="46414">MPQHQLTLFEEFSYFEGADVEYKSAKGGLPSTLWETYSGFANTGGGTLYLGITQTDADSLDIHGLPIAAAEKLRTDFWNTLNNRGKVSINLLNNGDVSLIPLPDASKVVIRIHVPPASRTQKPVYIGQNPLFGTYRRYHEGDYRCSEDEVRRMFADQSSEPADSRILQHFGWDDLDKDSIRQFRNRFASRDPYHAWQEEDDLGLLKKLGGWRHDRTSGQEGLTLAGLLMFGKHEAITDPAAIPGFHVDYRERVLDDPAMRWSDRVYPDGKWEANLFQFYQRIILKLSTNPNLKNPFRRDKEGYRQAGTEVHEALQEALVNAIIHADYAGMGGIVVECYPDRFEFANPGSLLVSREQLLLSGTSECRNKALQKMFQMLGAGDKAGSGLDKIRRGWGLILPRCYVDWCKKAC</sequence>
<dbReference type="Proteomes" id="UP001054801">
    <property type="component" value="Chromosome"/>
</dbReference>
<gene>
    <name evidence="2" type="ORF">L2Y54_21250</name>
</gene>
<keyword evidence="3" id="KW-1185">Reference proteome</keyword>
<dbReference type="Pfam" id="PF04326">
    <property type="entry name" value="SLFN_AlbA_2"/>
    <property type="match status" value="1"/>
</dbReference>
<organism evidence="2 3">
    <name type="scientific">Thiothrix winogradskyi</name>
    <dbReference type="NCBI Taxonomy" id="96472"/>
    <lineage>
        <taxon>Bacteria</taxon>
        <taxon>Pseudomonadati</taxon>
        <taxon>Pseudomonadota</taxon>
        <taxon>Gammaproteobacteria</taxon>
        <taxon>Thiotrichales</taxon>
        <taxon>Thiotrichaceae</taxon>
        <taxon>Thiothrix</taxon>
    </lineage>
</organism>
<evidence type="ECO:0000259" key="1">
    <source>
        <dbReference type="Pfam" id="PF04326"/>
    </source>
</evidence>
<dbReference type="PANTHER" id="PTHR30595:SF6">
    <property type="entry name" value="SCHLAFEN ALBA-2 DOMAIN-CONTAINING PROTEIN"/>
    <property type="match status" value="1"/>
</dbReference>